<dbReference type="InterPro" id="IPR006145">
    <property type="entry name" value="PsdUridine_synth_RsuA/RluA"/>
</dbReference>
<organism evidence="3">
    <name type="scientific">Gracilinema caldarium</name>
    <dbReference type="NCBI Taxonomy" id="215591"/>
    <lineage>
        <taxon>Bacteria</taxon>
        <taxon>Pseudomonadati</taxon>
        <taxon>Spirochaetota</taxon>
        <taxon>Spirochaetia</taxon>
        <taxon>Spirochaetales</taxon>
        <taxon>Breznakiellaceae</taxon>
        <taxon>Gracilinema</taxon>
    </lineage>
</organism>
<comment type="caution">
    <text evidence="3">The sequence shown here is derived from an EMBL/GenBank/DDBJ whole genome shotgun (WGS) entry which is preliminary data.</text>
</comment>
<dbReference type="AlphaFoldDB" id="A0A7C3HZG0"/>
<name>A0A7C3HZG0_9SPIR</name>
<sequence length="123" mass="13608">MMQTYPEPFILTETDAYVMVYKPPALATAPLAEGEGVTLVSWCISRFPEVGRVAGKKAIEGGLLHRLDRDTNGIVVFARTQSAYDSLIEQQEQGRFIKRYRAWCQSCDTPLLGPSSGFPPPPC</sequence>
<dbReference type="EMBL" id="DSVL01000014">
    <property type="protein sequence ID" value="HFH27980.1"/>
    <property type="molecule type" value="Genomic_DNA"/>
</dbReference>
<dbReference type="SUPFAM" id="SSF55120">
    <property type="entry name" value="Pseudouridine synthase"/>
    <property type="match status" value="1"/>
</dbReference>
<dbReference type="Gene3D" id="3.30.2350.10">
    <property type="entry name" value="Pseudouridine synthase"/>
    <property type="match status" value="1"/>
</dbReference>
<dbReference type="GO" id="GO:0140098">
    <property type="term" value="F:catalytic activity, acting on RNA"/>
    <property type="evidence" value="ECO:0007669"/>
    <property type="project" value="UniProtKB-ARBA"/>
</dbReference>
<protein>
    <recommendedName>
        <fullName evidence="2">Pseudouridine synthase RsuA/RluA-like domain-containing protein</fullName>
    </recommendedName>
</protein>
<evidence type="ECO:0000313" key="3">
    <source>
        <dbReference type="EMBL" id="HFH27980.1"/>
    </source>
</evidence>
<reference evidence="3" key="1">
    <citation type="journal article" date="2020" name="mSystems">
        <title>Genome- and Community-Level Interaction Insights into Carbon Utilization and Element Cycling Functions of Hydrothermarchaeota in Hydrothermal Sediment.</title>
        <authorList>
            <person name="Zhou Z."/>
            <person name="Liu Y."/>
            <person name="Xu W."/>
            <person name="Pan J."/>
            <person name="Luo Z.H."/>
            <person name="Li M."/>
        </authorList>
    </citation>
    <scope>NUCLEOTIDE SEQUENCE [LARGE SCALE GENOMIC DNA]</scope>
    <source>
        <strain evidence="3">SpSt-503</strain>
    </source>
</reference>
<dbReference type="PANTHER" id="PTHR21600:SF44">
    <property type="entry name" value="RIBOSOMAL LARGE SUBUNIT PSEUDOURIDINE SYNTHASE D"/>
    <property type="match status" value="1"/>
</dbReference>
<dbReference type="PANTHER" id="PTHR21600">
    <property type="entry name" value="MITOCHONDRIAL RNA PSEUDOURIDINE SYNTHASE"/>
    <property type="match status" value="1"/>
</dbReference>
<proteinExistence type="inferred from homology"/>
<accession>A0A7C3HZG0</accession>
<evidence type="ECO:0000259" key="2">
    <source>
        <dbReference type="Pfam" id="PF00849"/>
    </source>
</evidence>
<dbReference type="InterPro" id="IPR020103">
    <property type="entry name" value="PsdUridine_synth_cat_dom_sf"/>
</dbReference>
<dbReference type="GO" id="GO:0009982">
    <property type="term" value="F:pseudouridine synthase activity"/>
    <property type="evidence" value="ECO:0007669"/>
    <property type="project" value="InterPro"/>
</dbReference>
<feature type="domain" description="Pseudouridine synthase RsuA/RluA-like" evidence="2">
    <location>
        <begin position="17"/>
        <end position="105"/>
    </location>
</feature>
<dbReference type="GO" id="GO:0000455">
    <property type="term" value="P:enzyme-directed rRNA pseudouridine synthesis"/>
    <property type="evidence" value="ECO:0007669"/>
    <property type="project" value="TreeGrafter"/>
</dbReference>
<evidence type="ECO:0000256" key="1">
    <source>
        <dbReference type="ARBA" id="ARBA00010876"/>
    </source>
</evidence>
<dbReference type="InterPro" id="IPR050188">
    <property type="entry name" value="RluA_PseudoU_synthase"/>
</dbReference>
<dbReference type="GO" id="GO:0003723">
    <property type="term" value="F:RNA binding"/>
    <property type="evidence" value="ECO:0007669"/>
    <property type="project" value="InterPro"/>
</dbReference>
<dbReference type="Pfam" id="PF00849">
    <property type="entry name" value="PseudoU_synth_2"/>
    <property type="match status" value="1"/>
</dbReference>
<comment type="similarity">
    <text evidence="1">Belongs to the pseudouridine synthase RluA family.</text>
</comment>
<gene>
    <name evidence="3" type="ORF">ENS59_00490</name>
</gene>